<evidence type="ECO:0000256" key="7">
    <source>
        <dbReference type="ARBA" id="ARBA00047899"/>
    </source>
</evidence>
<dbReference type="InterPro" id="IPR051334">
    <property type="entry name" value="SRPK"/>
</dbReference>
<dbReference type="GO" id="GO:0004674">
    <property type="term" value="F:protein serine/threonine kinase activity"/>
    <property type="evidence" value="ECO:0007669"/>
    <property type="project" value="UniProtKB-KW"/>
</dbReference>
<keyword evidence="5 10" id="KW-0418">Kinase</keyword>
<dbReference type="InterPro" id="IPR000719">
    <property type="entry name" value="Prot_kinase_dom"/>
</dbReference>
<proteinExistence type="predicted"/>
<dbReference type="InterPro" id="IPR011009">
    <property type="entry name" value="Kinase-like_dom_sf"/>
</dbReference>
<dbReference type="PANTHER" id="PTHR47634">
    <property type="entry name" value="PROTEIN KINASE DOMAIN-CONTAINING PROTEIN-RELATED"/>
    <property type="match status" value="1"/>
</dbReference>
<evidence type="ECO:0000256" key="2">
    <source>
        <dbReference type="ARBA" id="ARBA00022527"/>
    </source>
</evidence>
<comment type="caution">
    <text evidence="10">The sequence shown here is derived from an EMBL/GenBank/DDBJ whole genome shotgun (WGS) entry which is preliminary data.</text>
</comment>
<dbReference type="SUPFAM" id="SSF56112">
    <property type="entry name" value="Protein kinase-like (PK-like)"/>
    <property type="match status" value="1"/>
</dbReference>
<reference evidence="10 11" key="1">
    <citation type="journal article" date="2019" name="Appl. Microbiol. Biotechnol.">
        <title>Genome sequence of Isaria javanica and comparative genome analysis insights into family S53 peptidase evolution in fungal entomopathogens.</title>
        <authorList>
            <person name="Lin R."/>
            <person name="Zhang X."/>
            <person name="Xin B."/>
            <person name="Zou M."/>
            <person name="Gao Y."/>
            <person name="Qin F."/>
            <person name="Hu Q."/>
            <person name="Xie B."/>
            <person name="Cheng X."/>
        </authorList>
    </citation>
    <scope>NUCLEOTIDE SEQUENCE [LARGE SCALE GENOMIC DNA]</scope>
    <source>
        <strain evidence="10 11">IJ1G</strain>
    </source>
</reference>
<dbReference type="PROSITE" id="PS50011">
    <property type="entry name" value="PROTEIN_KINASE_DOM"/>
    <property type="match status" value="1"/>
</dbReference>
<dbReference type="EC" id="2.7.11.1" evidence="1"/>
<dbReference type="PANTHER" id="PTHR47634:SF9">
    <property type="entry name" value="PROTEIN KINASE DOMAIN-CONTAINING PROTEIN-RELATED"/>
    <property type="match status" value="1"/>
</dbReference>
<name>A0A545UM82_9HYPO</name>
<evidence type="ECO:0000313" key="10">
    <source>
        <dbReference type="EMBL" id="TQV90578.1"/>
    </source>
</evidence>
<dbReference type="Gene3D" id="1.10.510.10">
    <property type="entry name" value="Transferase(Phosphotransferase) domain 1"/>
    <property type="match status" value="1"/>
</dbReference>
<comment type="catalytic activity">
    <reaction evidence="7">
        <text>L-threonyl-[protein] + ATP = O-phospho-L-threonyl-[protein] + ADP + H(+)</text>
        <dbReference type="Rhea" id="RHEA:46608"/>
        <dbReference type="Rhea" id="RHEA-COMP:11060"/>
        <dbReference type="Rhea" id="RHEA-COMP:11605"/>
        <dbReference type="ChEBI" id="CHEBI:15378"/>
        <dbReference type="ChEBI" id="CHEBI:30013"/>
        <dbReference type="ChEBI" id="CHEBI:30616"/>
        <dbReference type="ChEBI" id="CHEBI:61977"/>
        <dbReference type="ChEBI" id="CHEBI:456216"/>
        <dbReference type="EC" id="2.7.11.1"/>
    </reaction>
</comment>
<accession>A0A545UM82</accession>
<keyword evidence="11" id="KW-1185">Reference proteome</keyword>
<evidence type="ECO:0000256" key="6">
    <source>
        <dbReference type="ARBA" id="ARBA00022840"/>
    </source>
</evidence>
<comment type="catalytic activity">
    <reaction evidence="8">
        <text>L-seryl-[protein] + ATP = O-phospho-L-seryl-[protein] + ADP + H(+)</text>
        <dbReference type="Rhea" id="RHEA:17989"/>
        <dbReference type="Rhea" id="RHEA-COMP:9863"/>
        <dbReference type="Rhea" id="RHEA-COMP:11604"/>
        <dbReference type="ChEBI" id="CHEBI:15378"/>
        <dbReference type="ChEBI" id="CHEBI:29999"/>
        <dbReference type="ChEBI" id="CHEBI:30616"/>
        <dbReference type="ChEBI" id="CHEBI:83421"/>
        <dbReference type="ChEBI" id="CHEBI:456216"/>
        <dbReference type="EC" id="2.7.11.1"/>
    </reaction>
</comment>
<evidence type="ECO:0000256" key="8">
    <source>
        <dbReference type="ARBA" id="ARBA00048679"/>
    </source>
</evidence>
<evidence type="ECO:0000256" key="3">
    <source>
        <dbReference type="ARBA" id="ARBA00022679"/>
    </source>
</evidence>
<evidence type="ECO:0000256" key="4">
    <source>
        <dbReference type="ARBA" id="ARBA00022741"/>
    </source>
</evidence>
<dbReference type="GO" id="GO:0005524">
    <property type="term" value="F:ATP binding"/>
    <property type="evidence" value="ECO:0007669"/>
    <property type="project" value="UniProtKB-KW"/>
</dbReference>
<keyword evidence="6" id="KW-0067">ATP-binding</keyword>
<dbReference type="EMBL" id="SPUK01000025">
    <property type="protein sequence ID" value="TQV90578.1"/>
    <property type="molecule type" value="Genomic_DNA"/>
</dbReference>
<sequence>MITLIRSTIAGACVRISRLFKPVPQPSSPKLVSRQQSREEPDFYKRGGFHPVSLGDTFDSNRYTILRKLGYGQYSTVWLRYVAMKILRADCYGGPHDIFERAILSRILEVSRNSSHEGRKFLLKLIEQFNHRGPNGDHVCLVSDVLGHHLGFQAAKYKYGRLPVRAVKEIVRQLLTGLDFLHTECGVIHTGIS</sequence>
<dbReference type="Gene3D" id="3.30.200.20">
    <property type="entry name" value="Phosphorylase Kinase, domain 1"/>
    <property type="match status" value="1"/>
</dbReference>
<evidence type="ECO:0000259" key="9">
    <source>
        <dbReference type="PROSITE" id="PS50011"/>
    </source>
</evidence>
<dbReference type="AlphaFoldDB" id="A0A545UM82"/>
<dbReference type="Proteomes" id="UP000315783">
    <property type="component" value="Unassembled WGS sequence"/>
</dbReference>
<gene>
    <name evidence="10" type="ORF">IF1G_10730</name>
</gene>
<dbReference type="GO" id="GO:0050684">
    <property type="term" value="P:regulation of mRNA processing"/>
    <property type="evidence" value="ECO:0007669"/>
    <property type="project" value="TreeGrafter"/>
</dbReference>
<dbReference type="GO" id="GO:0005737">
    <property type="term" value="C:cytoplasm"/>
    <property type="evidence" value="ECO:0007669"/>
    <property type="project" value="TreeGrafter"/>
</dbReference>
<protein>
    <recommendedName>
        <fullName evidence="1">non-specific serine/threonine protein kinase</fullName>
        <ecNumber evidence="1">2.7.11.1</ecNumber>
    </recommendedName>
</protein>
<keyword evidence="2" id="KW-0723">Serine/threonine-protein kinase</keyword>
<dbReference type="STRING" id="43265.A0A545UM82"/>
<evidence type="ECO:0000256" key="5">
    <source>
        <dbReference type="ARBA" id="ARBA00022777"/>
    </source>
</evidence>
<organism evidence="10 11">
    <name type="scientific">Cordyceps javanica</name>
    <dbReference type="NCBI Taxonomy" id="43265"/>
    <lineage>
        <taxon>Eukaryota</taxon>
        <taxon>Fungi</taxon>
        <taxon>Dikarya</taxon>
        <taxon>Ascomycota</taxon>
        <taxon>Pezizomycotina</taxon>
        <taxon>Sordariomycetes</taxon>
        <taxon>Hypocreomycetidae</taxon>
        <taxon>Hypocreales</taxon>
        <taxon>Cordycipitaceae</taxon>
        <taxon>Cordyceps</taxon>
    </lineage>
</organism>
<dbReference type="GO" id="GO:0000245">
    <property type="term" value="P:spliceosomal complex assembly"/>
    <property type="evidence" value="ECO:0007669"/>
    <property type="project" value="TreeGrafter"/>
</dbReference>
<keyword evidence="4" id="KW-0547">Nucleotide-binding</keyword>
<dbReference type="GO" id="GO:0005634">
    <property type="term" value="C:nucleus"/>
    <property type="evidence" value="ECO:0007669"/>
    <property type="project" value="TreeGrafter"/>
</dbReference>
<evidence type="ECO:0000313" key="11">
    <source>
        <dbReference type="Proteomes" id="UP000315783"/>
    </source>
</evidence>
<evidence type="ECO:0000256" key="1">
    <source>
        <dbReference type="ARBA" id="ARBA00012513"/>
    </source>
</evidence>
<feature type="domain" description="Protein kinase" evidence="9">
    <location>
        <begin position="63"/>
        <end position="193"/>
    </location>
</feature>
<keyword evidence="3" id="KW-0808">Transferase</keyword>